<keyword evidence="5" id="KW-0963">Cytoplasm</keyword>
<keyword evidence="12" id="KW-1185">Reference proteome</keyword>
<sequence length="149" mass="15710">MTLCATRPPDEVKVGGVFRVPDAALSSEYIDEEELLPSTELDGSRDQTANGLARSDCSGAAVFAARQPCANCTCGRREQGQVDRAAQAVPLKQSVSMTNEEASSKTTGSCNKCHLGDAFRCASCPYLGLPPFKPGAPLKIESSLLEGDL</sequence>
<comment type="similarity">
    <text evidence="3">Belongs to the anamorsin family.</text>
</comment>
<comment type="cofactor">
    <cofactor evidence="1">
        <name>[4Fe-4S] cluster</name>
        <dbReference type="ChEBI" id="CHEBI:49883"/>
    </cofactor>
</comment>
<dbReference type="Pfam" id="PF05093">
    <property type="entry name" value="CIAPIN1"/>
    <property type="match status" value="1"/>
</dbReference>
<evidence type="ECO:0000256" key="8">
    <source>
        <dbReference type="ARBA" id="ARBA00023014"/>
    </source>
</evidence>
<evidence type="ECO:0000256" key="6">
    <source>
        <dbReference type="ARBA" id="ARBA00022723"/>
    </source>
</evidence>
<keyword evidence="6" id="KW-0479">Metal-binding</keyword>
<organism evidence="11 12">
    <name type="scientific">Cyanidiococcus yangmingshanensis</name>
    <dbReference type="NCBI Taxonomy" id="2690220"/>
    <lineage>
        <taxon>Eukaryota</taxon>
        <taxon>Rhodophyta</taxon>
        <taxon>Bangiophyceae</taxon>
        <taxon>Cyanidiales</taxon>
        <taxon>Cyanidiaceae</taxon>
        <taxon>Cyanidiococcus</taxon>
    </lineage>
</organism>
<dbReference type="PANTHER" id="PTHR13273:SF14">
    <property type="entry name" value="ANAMORSIN"/>
    <property type="match status" value="1"/>
</dbReference>
<dbReference type="OrthoDB" id="311633at2759"/>
<dbReference type="Proteomes" id="UP000530660">
    <property type="component" value="Unassembled WGS sequence"/>
</dbReference>
<dbReference type="InterPro" id="IPR007785">
    <property type="entry name" value="Anamorsin"/>
</dbReference>
<evidence type="ECO:0000313" key="12">
    <source>
        <dbReference type="Proteomes" id="UP000530660"/>
    </source>
</evidence>
<evidence type="ECO:0000256" key="4">
    <source>
        <dbReference type="ARBA" id="ARBA00022485"/>
    </source>
</evidence>
<evidence type="ECO:0000313" key="11">
    <source>
        <dbReference type="EMBL" id="KAF6003724.1"/>
    </source>
</evidence>
<keyword evidence="8" id="KW-0411">Iron-sulfur</keyword>
<reference evidence="11 12" key="1">
    <citation type="journal article" date="2020" name="J. Phycol.">
        <title>Comparative genome analysis reveals Cyanidiococcus gen. nov., a new extremophilic red algal genus sister to Cyanidioschyzon (Cyanidioschyzonaceae, Rhodophyta).</title>
        <authorList>
            <person name="Liu S.-L."/>
            <person name="Chiang Y.-R."/>
            <person name="Yoon H.S."/>
            <person name="Fu H.-Y."/>
        </authorList>
    </citation>
    <scope>NUCLEOTIDE SEQUENCE [LARGE SCALE GENOMIC DNA]</scope>
    <source>
        <strain evidence="11 12">THAL066</strain>
    </source>
</reference>
<proteinExistence type="inferred from homology"/>
<dbReference type="AlphaFoldDB" id="A0A7J7IM50"/>
<accession>A0A7J7IM50</accession>
<feature type="domain" description="Anamorsin C-terminal" evidence="10">
    <location>
        <begin position="55"/>
        <end position="140"/>
    </location>
</feature>
<dbReference type="InterPro" id="IPR046408">
    <property type="entry name" value="CIAPIN1"/>
</dbReference>
<gene>
    <name evidence="11" type="primary">DRE2</name>
    <name evidence="11" type="ORF">F1559_000091</name>
</gene>
<evidence type="ECO:0000256" key="2">
    <source>
        <dbReference type="ARBA" id="ARBA00004496"/>
    </source>
</evidence>
<dbReference type="EMBL" id="VWRR01000005">
    <property type="protein sequence ID" value="KAF6003724.1"/>
    <property type="molecule type" value="Genomic_DNA"/>
</dbReference>
<evidence type="ECO:0000256" key="9">
    <source>
        <dbReference type="ARBA" id="ARBA00023128"/>
    </source>
</evidence>
<dbReference type="GO" id="GO:0005737">
    <property type="term" value="C:cytoplasm"/>
    <property type="evidence" value="ECO:0007669"/>
    <property type="project" value="UniProtKB-SubCell"/>
</dbReference>
<comment type="caution">
    <text evidence="11">The sequence shown here is derived from an EMBL/GenBank/DDBJ whole genome shotgun (WGS) entry which is preliminary data.</text>
</comment>
<dbReference type="GO" id="GO:0016226">
    <property type="term" value="P:iron-sulfur cluster assembly"/>
    <property type="evidence" value="ECO:0007669"/>
    <property type="project" value="InterPro"/>
</dbReference>
<keyword evidence="4" id="KW-0004">4Fe-4S</keyword>
<dbReference type="GO" id="GO:0046872">
    <property type="term" value="F:metal ion binding"/>
    <property type="evidence" value="ECO:0007669"/>
    <property type="project" value="UniProtKB-KW"/>
</dbReference>
<keyword evidence="9" id="KW-0496">Mitochondrion</keyword>
<evidence type="ECO:0000256" key="1">
    <source>
        <dbReference type="ARBA" id="ARBA00001966"/>
    </source>
</evidence>
<evidence type="ECO:0000259" key="10">
    <source>
        <dbReference type="Pfam" id="PF05093"/>
    </source>
</evidence>
<name>A0A7J7IM50_9RHOD</name>
<evidence type="ECO:0000256" key="3">
    <source>
        <dbReference type="ARBA" id="ARBA00008169"/>
    </source>
</evidence>
<dbReference type="GO" id="GO:0051539">
    <property type="term" value="F:4 iron, 4 sulfur cluster binding"/>
    <property type="evidence" value="ECO:0007669"/>
    <property type="project" value="UniProtKB-KW"/>
</dbReference>
<keyword evidence="7" id="KW-0408">Iron</keyword>
<evidence type="ECO:0000256" key="5">
    <source>
        <dbReference type="ARBA" id="ARBA00022490"/>
    </source>
</evidence>
<dbReference type="PANTHER" id="PTHR13273">
    <property type="entry name" value="ANAMORSIN"/>
    <property type="match status" value="1"/>
</dbReference>
<comment type="subcellular location">
    <subcellularLocation>
        <location evidence="2">Cytoplasm</location>
    </subcellularLocation>
</comment>
<protein>
    <submittedName>
        <fullName evidence="11">Electron carrier</fullName>
    </submittedName>
</protein>
<evidence type="ECO:0000256" key="7">
    <source>
        <dbReference type="ARBA" id="ARBA00023004"/>
    </source>
</evidence>